<accession>A0A844HNU3</accession>
<keyword evidence="1" id="KW-0472">Membrane</keyword>
<dbReference type="InterPro" id="IPR032809">
    <property type="entry name" value="Put_HupE_UreJ"/>
</dbReference>
<keyword evidence="1" id="KW-1133">Transmembrane helix</keyword>
<proteinExistence type="predicted"/>
<feature type="signal peptide" evidence="2">
    <location>
        <begin position="1"/>
        <end position="19"/>
    </location>
</feature>
<dbReference type="OrthoDB" id="9808870at2"/>
<feature type="chain" id="PRO_5032634271" evidence="2">
    <location>
        <begin position="20"/>
        <end position="328"/>
    </location>
</feature>
<evidence type="ECO:0000313" key="4">
    <source>
        <dbReference type="Proteomes" id="UP000449846"/>
    </source>
</evidence>
<feature type="transmembrane region" description="Helical" evidence="1">
    <location>
        <begin position="188"/>
        <end position="216"/>
    </location>
</feature>
<feature type="transmembrane region" description="Helical" evidence="1">
    <location>
        <begin position="236"/>
        <end position="254"/>
    </location>
</feature>
<dbReference type="Pfam" id="PF13795">
    <property type="entry name" value="HupE_UreJ_2"/>
    <property type="match status" value="1"/>
</dbReference>
<comment type="caution">
    <text evidence="3">The sequence shown here is derived from an EMBL/GenBank/DDBJ whole genome shotgun (WGS) entry which is preliminary data.</text>
</comment>
<organism evidence="3 4">
    <name type="scientific">Paracoccus litorisediminis</name>
    <dbReference type="NCBI Taxonomy" id="2006130"/>
    <lineage>
        <taxon>Bacteria</taxon>
        <taxon>Pseudomonadati</taxon>
        <taxon>Pseudomonadota</taxon>
        <taxon>Alphaproteobacteria</taxon>
        <taxon>Rhodobacterales</taxon>
        <taxon>Paracoccaceae</taxon>
        <taxon>Paracoccus</taxon>
    </lineage>
</organism>
<evidence type="ECO:0000256" key="1">
    <source>
        <dbReference type="SAM" id="Phobius"/>
    </source>
</evidence>
<dbReference type="AlphaFoldDB" id="A0A844HNU3"/>
<protein>
    <submittedName>
        <fullName evidence="3">HupE/UreJ family protein</fullName>
    </submittedName>
</protein>
<name>A0A844HNU3_9RHOB</name>
<evidence type="ECO:0000256" key="2">
    <source>
        <dbReference type="SAM" id="SignalP"/>
    </source>
</evidence>
<keyword evidence="4" id="KW-1185">Reference proteome</keyword>
<reference evidence="3 4" key="1">
    <citation type="submission" date="2019-11" db="EMBL/GenBank/DDBJ databases">
        <authorList>
            <person name="Dong K."/>
        </authorList>
    </citation>
    <scope>NUCLEOTIDE SEQUENCE [LARGE SCALE GENOMIC DNA]</scope>
    <source>
        <strain evidence="3 4">NBRC 112902</strain>
    </source>
</reference>
<sequence>MRGLLVAIFVLLGLSQPLAAHESRPAYLDIREFGLGQYDVLWKRPMRGDYVIGFAIDWPEGCSAATKHEYQVPGASVQRMLLDCGKAGLIGRQIAIARLPETSAEVIARIDLADGTTQTDLLRPSSAVMMVRGPRSALSVGAEYAVLGFDHILSGTDHLLFVLALTLIVGANWQLVKTITAFTLAHSITLALSSLGVVRVSQVPVETVIALSIVFLARELLLMRQGRPGSTARAPWIVAFVFGLLHGLGFAGALREIGLPQGDVPAALLAFNLGVEAGQLTFVSVTLGLFWLLRRPVFPAPPKWLGQIPAYAIGAVAAFWTLERLMTA</sequence>
<dbReference type="Proteomes" id="UP000449846">
    <property type="component" value="Unassembled WGS sequence"/>
</dbReference>
<feature type="transmembrane region" description="Helical" evidence="1">
    <location>
        <begin position="304"/>
        <end position="322"/>
    </location>
</feature>
<feature type="transmembrane region" description="Helical" evidence="1">
    <location>
        <begin position="159"/>
        <end position="176"/>
    </location>
</feature>
<keyword evidence="2" id="KW-0732">Signal</keyword>
<evidence type="ECO:0000313" key="3">
    <source>
        <dbReference type="EMBL" id="MTH61526.1"/>
    </source>
</evidence>
<keyword evidence="1" id="KW-0812">Transmembrane</keyword>
<gene>
    <name evidence="3" type="ORF">GL300_20125</name>
</gene>
<dbReference type="EMBL" id="WMIG01000017">
    <property type="protein sequence ID" value="MTH61526.1"/>
    <property type="molecule type" value="Genomic_DNA"/>
</dbReference>
<feature type="transmembrane region" description="Helical" evidence="1">
    <location>
        <begin position="266"/>
        <end position="292"/>
    </location>
</feature>
<dbReference type="RefSeq" id="WP_155041488.1">
    <property type="nucleotide sequence ID" value="NZ_WMIG01000017.1"/>
</dbReference>